<dbReference type="Proteomes" id="UP000218796">
    <property type="component" value="Unassembled WGS sequence"/>
</dbReference>
<name>A0A2A2MEU0_9GAMM</name>
<sequence>MHPLLIASVLSNQLWFDTTQEGQYYILKPMASVTNSCVCNITVDIIRHGLHGESISQQTGTVQLTANRKQALGQMSFPVLQGDWLQVTVVLTDGDSVRLEKQVILPDKV</sequence>
<protein>
    <recommendedName>
        <fullName evidence="3">Curli assembly protein CsgC</fullName>
    </recommendedName>
</protein>
<evidence type="ECO:0000313" key="8">
    <source>
        <dbReference type="Proteomes" id="UP000218796"/>
    </source>
</evidence>
<keyword evidence="8" id="KW-1185">Reference proteome</keyword>
<proteinExistence type="inferred from homology"/>
<dbReference type="NCBIfam" id="NF007507">
    <property type="entry name" value="PRK10102.1"/>
    <property type="match status" value="1"/>
</dbReference>
<evidence type="ECO:0000256" key="3">
    <source>
        <dbReference type="ARBA" id="ARBA00017442"/>
    </source>
</evidence>
<reference evidence="7 8" key="1">
    <citation type="submission" date="2017-08" db="EMBL/GenBank/DDBJ databases">
        <title>Draft Genome Sequence of Hafnia alvei CITHA-6 Isolated from Raw Bovine Milk.</title>
        <authorList>
            <person name="Culligan E.P."/>
            <person name="Mcsweeney A."/>
            <person name="O'Doherty C."/>
            <person name="Gleeson E."/>
            <person name="O'Riordan D."/>
            <person name="Sleator R.D."/>
        </authorList>
    </citation>
    <scope>NUCLEOTIDE SEQUENCE [LARGE SCALE GENOMIC DNA]</scope>
    <source>
        <strain evidence="7 8">CITHA-6</strain>
    </source>
</reference>
<dbReference type="InterPro" id="IPR053722">
    <property type="entry name" value="Curli_assembly_CsgC/AgfC"/>
</dbReference>
<comment type="caution">
    <text evidence="7">The sequence shown here is derived from an EMBL/GenBank/DDBJ whole genome shotgun (WGS) entry which is preliminary data.</text>
</comment>
<dbReference type="GO" id="GO:0042597">
    <property type="term" value="C:periplasmic space"/>
    <property type="evidence" value="ECO:0007669"/>
    <property type="project" value="UniProtKB-SubCell"/>
</dbReference>
<organism evidence="7 8">
    <name type="scientific">Hafnia paralvei</name>
    <dbReference type="NCBI Taxonomy" id="546367"/>
    <lineage>
        <taxon>Bacteria</taxon>
        <taxon>Pseudomonadati</taxon>
        <taxon>Pseudomonadota</taxon>
        <taxon>Gammaproteobacteria</taxon>
        <taxon>Enterobacterales</taxon>
        <taxon>Hafniaceae</taxon>
        <taxon>Hafnia</taxon>
    </lineage>
</organism>
<evidence type="ECO:0000313" key="7">
    <source>
        <dbReference type="EMBL" id="PAV97396.1"/>
    </source>
</evidence>
<keyword evidence="6" id="KW-0143">Chaperone</keyword>
<dbReference type="RefSeq" id="WP_039186333.1">
    <property type="nucleotide sequence ID" value="NZ_CAUFSP010000007.1"/>
</dbReference>
<dbReference type="Gene3D" id="2.60.40.2420">
    <property type="match status" value="1"/>
</dbReference>
<dbReference type="GeneID" id="69639059"/>
<accession>A0A2A2MEU0</accession>
<dbReference type="Pfam" id="PF10610">
    <property type="entry name" value="Tafi-CsgC"/>
    <property type="match status" value="1"/>
</dbReference>
<evidence type="ECO:0000256" key="6">
    <source>
        <dbReference type="ARBA" id="ARBA00023186"/>
    </source>
</evidence>
<evidence type="ECO:0000256" key="5">
    <source>
        <dbReference type="ARBA" id="ARBA00022764"/>
    </source>
</evidence>
<dbReference type="AlphaFoldDB" id="A0A2A2MEU0"/>
<evidence type="ECO:0000256" key="4">
    <source>
        <dbReference type="ARBA" id="ARBA00022729"/>
    </source>
</evidence>
<comment type="subcellular location">
    <subcellularLocation>
        <location evidence="1">Periplasm</location>
    </subcellularLocation>
</comment>
<gene>
    <name evidence="7" type="ORF">CJD50_07020</name>
</gene>
<comment type="similarity">
    <text evidence="2">Belongs to the CsgC/AgfC family.</text>
</comment>
<dbReference type="OrthoDB" id="6629380at2"/>
<dbReference type="EMBL" id="NQMS01000002">
    <property type="protein sequence ID" value="PAV97396.1"/>
    <property type="molecule type" value="Genomic_DNA"/>
</dbReference>
<evidence type="ECO:0000256" key="1">
    <source>
        <dbReference type="ARBA" id="ARBA00004418"/>
    </source>
</evidence>
<dbReference type="InterPro" id="IPR014491">
    <property type="entry name" value="Curli_production_prot_CsgC"/>
</dbReference>
<keyword evidence="5" id="KW-0574">Periplasm</keyword>
<keyword evidence="4" id="KW-0732">Signal</keyword>
<evidence type="ECO:0000256" key="2">
    <source>
        <dbReference type="ARBA" id="ARBA00006329"/>
    </source>
</evidence>